<dbReference type="InterPro" id="IPR033468">
    <property type="entry name" value="Metaxin_GST"/>
</dbReference>
<feature type="domain" description="Metaxin glutathione S-transferase" evidence="3">
    <location>
        <begin position="172"/>
        <end position="234"/>
    </location>
</feature>
<dbReference type="SFLD" id="SFLDG01200">
    <property type="entry name" value="SUF1.1"/>
    <property type="match status" value="1"/>
</dbReference>
<dbReference type="EMBL" id="DS469719">
    <property type="protein sequence ID" value="EDO34760.1"/>
    <property type="molecule type" value="Genomic_DNA"/>
</dbReference>
<dbReference type="OrthoDB" id="5809458at2759"/>
<dbReference type="PANTHER" id="PTHR12289">
    <property type="entry name" value="METAXIN RELATED"/>
    <property type="match status" value="1"/>
</dbReference>
<keyword evidence="6" id="KW-1185">Reference proteome</keyword>
<sequence>MEERNDQNPVILHQFPRNPRLPVPNISPPCLKLETWMRMAKIPYDVNTAFKKSSKGKFPWIEHKGKHVADSQFCIEYLTREFGVDLDEGLSEADKAVATAFRVMLEENTFWTFLHFRFFSPNAPTFRDNMLHSFPALMRHLGFWKFKRTVGGNMNGHGIGRHTEDEIYNLGERDLAALSGFLGSKKFLLGDKPCVTDAAIFGLVANILWTAQGSPQEKAIRDKMPNLLAHAQRMKEEFYPDWDQLVSGKDPNKDAQNGNTNESYKQRPH</sequence>
<dbReference type="CDD" id="cd03080">
    <property type="entry name" value="GST_N_Metaxin_like"/>
    <property type="match status" value="1"/>
</dbReference>
<dbReference type="InterPro" id="IPR040079">
    <property type="entry name" value="Glutathione_S-Trfase"/>
</dbReference>
<dbReference type="InterPro" id="IPR050931">
    <property type="entry name" value="Mito_Protein_Transport_Metaxin"/>
</dbReference>
<feature type="region of interest" description="Disordered" evidence="2">
    <location>
        <begin position="240"/>
        <end position="269"/>
    </location>
</feature>
<protein>
    <recommendedName>
        <fullName evidence="7">Failed axon connections homolog</fullName>
    </recommendedName>
</protein>
<dbReference type="Pfam" id="PF17171">
    <property type="entry name" value="GST_C_6"/>
    <property type="match status" value="1"/>
</dbReference>
<accession>A7SNC8</accession>
<dbReference type="PANTHER" id="PTHR12289:SF41">
    <property type="entry name" value="FAILED AXON CONNECTIONS-RELATED"/>
    <property type="match status" value="1"/>
</dbReference>
<gene>
    <name evidence="5" type="ORF">NEMVEDRAFT_v1g214900</name>
</gene>
<dbReference type="GO" id="GO:0005737">
    <property type="term" value="C:cytoplasm"/>
    <property type="evidence" value="ECO:0000318"/>
    <property type="project" value="GO_Central"/>
</dbReference>
<dbReference type="Gene3D" id="1.20.1050.10">
    <property type="match status" value="1"/>
</dbReference>
<dbReference type="InParanoid" id="A7SNC8"/>
<dbReference type="AlphaFoldDB" id="A7SNC8"/>
<dbReference type="InterPro" id="IPR026928">
    <property type="entry name" value="FAX/IsoI-like"/>
</dbReference>
<dbReference type="CDD" id="cd03193">
    <property type="entry name" value="GST_C_Metaxin"/>
    <property type="match status" value="1"/>
</dbReference>
<dbReference type="SUPFAM" id="SSF47616">
    <property type="entry name" value="GST C-terminal domain-like"/>
    <property type="match status" value="1"/>
</dbReference>
<dbReference type="Pfam" id="PF17172">
    <property type="entry name" value="GST_N_4"/>
    <property type="match status" value="1"/>
</dbReference>
<dbReference type="SFLD" id="SFLDG01180">
    <property type="entry name" value="SUF1"/>
    <property type="match status" value="1"/>
</dbReference>
<dbReference type="SFLD" id="SFLDS00019">
    <property type="entry name" value="Glutathione_Transferase_(cytos"/>
    <property type="match status" value="1"/>
</dbReference>
<comment type="similarity">
    <text evidence="1">Belongs to the FAX family.</text>
</comment>
<dbReference type="OMA" id="MEYAERI"/>
<evidence type="ECO:0000313" key="5">
    <source>
        <dbReference type="EMBL" id="EDO34760.1"/>
    </source>
</evidence>
<dbReference type="KEGG" id="nve:5506135"/>
<feature type="compositionally biased region" description="Polar residues" evidence="2">
    <location>
        <begin position="254"/>
        <end position="263"/>
    </location>
</feature>
<evidence type="ECO:0000313" key="6">
    <source>
        <dbReference type="Proteomes" id="UP000001593"/>
    </source>
</evidence>
<dbReference type="Proteomes" id="UP000001593">
    <property type="component" value="Unassembled WGS sequence"/>
</dbReference>
<evidence type="ECO:0000259" key="3">
    <source>
        <dbReference type="Pfam" id="PF17171"/>
    </source>
</evidence>
<name>A7SNC8_NEMVE</name>
<evidence type="ECO:0000256" key="1">
    <source>
        <dbReference type="ARBA" id="ARBA00006475"/>
    </source>
</evidence>
<evidence type="ECO:0000256" key="2">
    <source>
        <dbReference type="SAM" id="MobiDB-lite"/>
    </source>
</evidence>
<reference evidence="5 6" key="1">
    <citation type="journal article" date="2007" name="Science">
        <title>Sea anemone genome reveals ancestral eumetazoan gene repertoire and genomic organization.</title>
        <authorList>
            <person name="Putnam N.H."/>
            <person name="Srivastava M."/>
            <person name="Hellsten U."/>
            <person name="Dirks B."/>
            <person name="Chapman J."/>
            <person name="Salamov A."/>
            <person name="Terry A."/>
            <person name="Shapiro H."/>
            <person name="Lindquist E."/>
            <person name="Kapitonov V.V."/>
            <person name="Jurka J."/>
            <person name="Genikhovich G."/>
            <person name="Grigoriev I.V."/>
            <person name="Lucas S.M."/>
            <person name="Steele R.E."/>
            <person name="Finnerty J.R."/>
            <person name="Technau U."/>
            <person name="Martindale M.Q."/>
            <person name="Rokhsar D.S."/>
        </authorList>
    </citation>
    <scope>NUCLEOTIDE SEQUENCE [LARGE SCALE GENOMIC DNA]</scope>
    <source>
        <strain evidence="6">CH2 X CH6</strain>
    </source>
</reference>
<feature type="domain" description="Thioredoxin-like fold" evidence="4">
    <location>
        <begin position="28"/>
        <end position="121"/>
    </location>
</feature>
<dbReference type="InterPro" id="IPR036249">
    <property type="entry name" value="Thioredoxin-like_sf"/>
</dbReference>
<dbReference type="FunCoup" id="A7SNC8">
    <property type="interactions" value="144"/>
</dbReference>
<evidence type="ECO:0008006" key="7">
    <source>
        <dbReference type="Google" id="ProtNLM"/>
    </source>
</evidence>
<organism evidence="5 6">
    <name type="scientific">Nematostella vectensis</name>
    <name type="common">Starlet sea anemone</name>
    <dbReference type="NCBI Taxonomy" id="45351"/>
    <lineage>
        <taxon>Eukaryota</taxon>
        <taxon>Metazoa</taxon>
        <taxon>Cnidaria</taxon>
        <taxon>Anthozoa</taxon>
        <taxon>Hexacorallia</taxon>
        <taxon>Actiniaria</taxon>
        <taxon>Edwardsiidae</taxon>
        <taxon>Nematostella</taxon>
    </lineage>
</organism>
<dbReference type="PhylomeDB" id="A7SNC8"/>
<dbReference type="SUPFAM" id="SSF52833">
    <property type="entry name" value="Thioredoxin-like"/>
    <property type="match status" value="1"/>
</dbReference>
<dbReference type="HOGENOM" id="CLU_044137_1_2_1"/>
<dbReference type="InterPro" id="IPR036282">
    <property type="entry name" value="Glutathione-S-Trfase_C_sf"/>
</dbReference>
<dbReference type="InterPro" id="IPR012336">
    <property type="entry name" value="Thioredoxin-like_fold"/>
</dbReference>
<proteinExistence type="inferred from homology"/>
<dbReference type="eggNOG" id="KOG4244">
    <property type="taxonomic scope" value="Eukaryota"/>
</dbReference>
<evidence type="ECO:0000259" key="4">
    <source>
        <dbReference type="Pfam" id="PF17172"/>
    </source>
</evidence>